<dbReference type="EMBL" id="JAVREX010000010">
    <property type="protein sequence ID" value="MDT0430545.1"/>
    <property type="molecule type" value="Genomic_DNA"/>
</dbReference>
<comment type="caution">
    <text evidence="1">The sequence shown here is derived from an EMBL/GenBank/DDBJ whole genome shotgun (WGS) entry which is preliminary data.</text>
</comment>
<proteinExistence type="predicted"/>
<accession>A0ABU2RPY4</accession>
<keyword evidence="2" id="KW-1185">Reference proteome</keyword>
<organism evidence="1 2">
    <name type="scientific">Streptomyces salyersiae</name>
    <dbReference type="NCBI Taxonomy" id="3075530"/>
    <lineage>
        <taxon>Bacteria</taxon>
        <taxon>Bacillati</taxon>
        <taxon>Actinomycetota</taxon>
        <taxon>Actinomycetes</taxon>
        <taxon>Kitasatosporales</taxon>
        <taxon>Streptomycetaceae</taxon>
        <taxon>Streptomyces</taxon>
    </lineage>
</organism>
<name>A0ABU2RPY4_9ACTN</name>
<dbReference type="RefSeq" id="WP_014048061.1">
    <property type="nucleotide sequence ID" value="NZ_JAVREX010000010.1"/>
</dbReference>
<dbReference type="Proteomes" id="UP001183777">
    <property type="component" value="Unassembled WGS sequence"/>
</dbReference>
<reference evidence="2" key="1">
    <citation type="submission" date="2023-07" db="EMBL/GenBank/DDBJ databases">
        <title>30 novel species of actinomycetes from the DSMZ collection.</title>
        <authorList>
            <person name="Nouioui I."/>
        </authorList>
    </citation>
    <scope>NUCLEOTIDE SEQUENCE [LARGE SCALE GENOMIC DNA]</scope>
    <source>
        <strain evidence="2">DSM 41770</strain>
    </source>
</reference>
<protein>
    <submittedName>
        <fullName evidence="1">Uncharacterized protein</fullName>
    </submittedName>
</protein>
<sequence length="244" mass="25717">MSGELVVKVSWGPRPESPLELAERWTATLGRLTELSAGKPVVWRRDVDGGGVGDLVPEKAEDFAAVVEAGGPEEDADIIGWSAAVVGRWPDGGYAYVRAKGGGSDEYTPFTATLQLFPAPELGSAVGAGSAAPFSDRLPEALAAFAECWEPDTGLTYDRELFRTVKAAFGLRNSQPRCGWSTYLSANRAALVPEELPGPRHATADGGLVLNAGHSTEAVMAAHRILTDAGALEPLPVPAPRPTW</sequence>
<evidence type="ECO:0000313" key="1">
    <source>
        <dbReference type="EMBL" id="MDT0430545.1"/>
    </source>
</evidence>
<gene>
    <name evidence="1" type="ORF">RM649_23205</name>
</gene>
<evidence type="ECO:0000313" key="2">
    <source>
        <dbReference type="Proteomes" id="UP001183777"/>
    </source>
</evidence>